<evidence type="ECO:0000256" key="1">
    <source>
        <dbReference type="SAM" id="MobiDB-lite"/>
    </source>
</evidence>
<keyword evidence="2" id="KW-1133">Transmembrane helix</keyword>
<reference evidence="3" key="1">
    <citation type="submission" date="2020-05" db="EMBL/GenBank/DDBJ databases">
        <title>Evolutionary and genomic comparisons of hybrid uninucleate and nonhybrid Rhizoctonia fungi.</title>
        <authorList>
            <person name="Li C."/>
            <person name="Chen X."/>
        </authorList>
    </citation>
    <scope>NUCLEOTIDE SEQUENCE</scope>
    <source>
        <strain evidence="3">AG-1 IA</strain>
    </source>
</reference>
<dbReference type="EMBL" id="CP059661">
    <property type="protein sequence ID" value="QRW19780.1"/>
    <property type="molecule type" value="Genomic_DNA"/>
</dbReference>
<evidence type="ECO:0000313" key="4">
    <source>
        <dbReference type="Proteomes" id="UP000650533"/>
    </source>
</evidence>
<accession>A0A8H8NUI2</accession>
<sequence>MDSGLIHLLVFTSVELEILCRPATNAKFSLIFKGIGVRVGLYAQILLGWIIYYIEPSRKNSRTVYMMPTALVIASFIESGLYTLSLLDGLVVSFVTTMIFMFSVAAYSSEQISQPQSERHSDPELPPQLGIQSQPETQPQLRSQSRPQPPNGLHKRMSEILMRFCFIASWGAWSFNIWLDPSKFGHKGCAAGCSMNSNIKIQLFIQVHATNPTIRIIAFVLVTIGFSVAILQLLTGLVLMGPPAPGETNPTLKPETQPQIRQIIQSMAIVILVILMVFTERTIRLNDPNNKTMEWSYGQTLSLVLLYPQVERALSVYKRTRMANKKLGLAPDTNTATDVVPVSGVSEPLTPTDAQDDSAGAPDRVGQDHHAA</sequence>
<gene>
    <name evidence="3" type="ORF">RhiXN_01186</name>
</gene>
<dbReference type="Proteomes" id="UP000650533">
    <property type="component" value="Chromosome 4"/>
</dbReference>
<feature type="transmembrane region" description="Helical" evidence="2">
    <location>
        <begin position="32"/>
        <end position="52"/>
    </location>
</feature>
<feature type="transmembrane region" description="Helical" evidence="2">
    <location>
        <begin position="260"/>
        <end position="278"/>
    </location>
</feature>
<evidence type="ECO:0000256" key="2">
    <source>
        <dbReference type="SAM" id="Phobius"/>
    </source>
</evidence>
<dbReference type="GeneID" id="67023468"/>
<protein>
    <submittedName>
        <fullName evidence="3">Transmembrane protein</fullName>
    </submittedName>
</protein>
<proteinExistence type="predicted"/>
<feature type="transmembrane region" description="Helical" evidence="2">
    <location>
        <begin position="216"/>
        <end position="240"/>
    </location>
</feature>
<keyword evidence="2" id="KW-0472">Membrane</keyword>
<keyword evidence="2 3" id="KW-0812">Transmembrane</keyword>
<organism evidence="3 4">
    <name type="scientific">Rhizoctonia solani</name>
    <dbReference type="NCBI Taxonomy" id="456999"/>
    <lineage>
        <taxon>Eukaryota</taxon>
        <taxon>Fungi</taxon>
        <taxon>Dikarya</taxon>
        <taxon>Basidiomycota</taxon>
        <taxon>Agaricomycotina</taxon>
        <taxon>Agaricomycetes</taxon>
        <taxon>Cantharellales</taxon>
        <taxon>Ceratobasidiaceae</taxon>
        <taxon>Rhizoctonia</taxon>
    </lineage>
</organism>
<feature type="region of interest" description="Disordered" evidence="1">
    <location>
        <begin position="113"/>
        <end position="152"/>
    </location>
</feature>
<feature type="region of interest" description="Disordered" evidence="1">
    <location>
        <begin position="329"/>
        <end position="372"/>
    </location>
</feature>
<name>A0A8H8NUI2_9AGAM</name>
<dbReference type="AlphaFoldDB" id="A0A8H8NUI2"/>
<dbReference type="RefSeq" id="XP_043180017.1">
    <property type="nucleotide sequence ID" value="XM_043321005.1"/>
</dbReference>
<feature type="transmembrane region" description="Helical" evidence="2">
    <location>
        <begin position="90"/>
        <end position="109"/>
    </location>
</feature>
<evidence type="ECO:0000313" key="3">
    <source>
        <dbReference type="EMBL" id="QRW19780.1"/>
    </source>
</evidence>
<dbReference type="KEGG" id="rsx:RhiXN_01186"/>
<feature type="transmembrane region" description="Helical" evidence="2">
    <location>
        <begin position="64"/>
        <end position="84"/>
    </location>
</feature>